<dbReference type="Gene3D" id="3.10.310.70">
    <property type="match status" value="1"/>
</dbReference>
<gene>
    <name evidence="2" type="ORF">METZ01_LOCUS42330</name>
</gene>
<dbReference type="CDD" id="cd01300">
    <property type="entry name" value="YtcJ_like"/>
    <property type="match status" value="1"/>
</dbReference>
<dbReference type="InterPro" id="IPR032466">
    <property type="entry name" value="Metal_Hydrolase"/>
</dbReference>
<dbReference type="GO" id="GO:0016810">
    <property type="term" value="F:hydrolase activity, acting on carbon-nitrogen (but not peptide) bonds"/>
    <property type="evidence" value="ECO:0007669"/>
    <property type="project" value="InterPro"/>
</dbReference>
<dbReference type="InterPro" id="IPR013108">
    <property type="entry name" value="Amidohydro_3"/>
</dbReference>
<dbReference type="InterPro" id="IPR011059">
    <property type="entry name" value="Metal-dep_hydrolase_composite"/>
</dbReference>
<feature type="domain" description="Amidohydrolase 3" evidence="1">
    <location>
        <begin position="62"/>
        <end position="554"/>
    </location>
</feature>
<dbReference type="Pfam" id="PF07969">
    <property type="entry name" value="Amidohydro_3"/>
    <property type="match status" value="1"/>
</dbReference>
<accession>A0A381RCG6</accession>
<dbReference type="InterPro" id="IPR033932">
    <property type="entry name" value="YtcJ-like"/>
</dbReference>
<dbReference type="SUPFAM" id="SSF51556">
    <property type="entry name" value="Metallo-dependent hydrolases"/>
    <property type="match status" value="1"/>
</dbReference>
<dbReference type="EMBL" id="UINC01001816">
    <property type="protein sequence ID" value="SUZ89476.1"/>
    <property type="molecule type" value="Genomic_DNA"/>
</dbReference>
<evidence type="ECO:0000313" key="2">
    <source>
        <dbReference type="EMBL" id="SUZ89476.1"/>
    </source>
</evidence>
<dbReference type="SUPFAM" id="SSF51338">
    <property type="entry name" value="Composite domain of metallo-dependent hydrolases"/>
    <property type="match status" value="1"/>
</dbReference>
<name>A0A381RCG6_9ZZZZ</name>
<dbReference type="Gene3D" id="3.20.20.140">
    <property type="entry name" value="Metal-dependent hydrolases"/>
    <property type="match status" value="1"/>
</dbReference>
<reference evidence="2" key="1">
    <citation type="submission" date="2018-05" db="EMBL/GenBank/DDBJ databases">
        <authorList>
            <person name="Lanie J.A."/>
            <person name="Ng W.-L."/>
            <person name="Kazmierczak K.M."/>
            <person name="Andrzejewski T.M."/>
            <person name="Davidsen T.M."/>
            <person name="Wayne K.J."/>
            <person name="Tettelin H."/>
            <person name="Glass J.I."/>
            <person name="Rusch D."/>
            <person name="Podicherti R."/>
            <person name="Tsui H.-C.T."/>
            <person name="Winkler M.E."/>
        </authorList>
    </citation>
    <scope>NUCLEOTIDE SEQUENCE</scope>
</reference>
<dbReference type="AlphaFoldDB" id="A0A381RCG6"/>
<evidence type="ECO:0000259" key="1">
    <source>
        <dbReference type="Pfam" id="PF07969"/>
    </source>
</evidence>
<proteinExistence type="predicted"/>
<protein>
    <recommendedName>
        <fullName evidence="1">Amidohydrolase 3 domain-containing protein</fullName>
    </recommendedName>
</protein>
<dbReference type="Gene3D" id="2.30.40.10">
    <property type="entry name" value="Urease, subunit C, domain 1"/>
    <property type="match status" value="1"/>
</dbReference>
<dbReference type="PANTHER" id="PTHR22642:SF2">
    <property type="entry name" value="PROTEIN LONG AFTER FAR-RED 3"/>
    <property type="match status" value="1"/>
</dbReference>
<sequence length="557" mass="61184">MGAPLEHITVYTAAHIHTMDQGRPDASAVAVSNGRIVSVGSIESIEPWLRRYPHSIDDRYSDKVLMPGFIDPHTHLRLSGTYMGLEYVGPIESAAPDGLRKGLPTRDAVLNQLRALAAEHSNPDVPITAWGYDPASQSGHLDRDMLDQVSDTVPIWVIAYAPHIVYVNSPMLELIGVDDDSVGHGIGRYPDGRLNGWFVETEATARATRPVADMIYGPDSGRAAIDRMGAVAKAAGVTTTADLVWGMADGFEPEWEDHASAMSEGTLPLRMFMIPFEPKLVREFGDDMLDFLASKTQQGDDRLNTHGVKYVNDGSYPSMTLVMNEPGYLDEDTAHTGEVPWENMVERMLPFWKAGVQIHSHANGDRTLDMTLDTLEALQRIHPRFDHRFTVEHYCLSSPSQARRLAALGGQASVNIYFVHFRAQLHADHGFGPDRSEATARLGSLERARVPFALHSDFNLVVTPLSPLLAAWCAVNRIGADGETVLAPGEKISVDSALRAITIDAAYILNRDDRLGSIEVGKHADFTVLNDDPYQVNPNDLRDIEVHDTVLAGESTN</sequence>
<dbReference type="PANTHER" id="PTHR22642">
    <property type="entry name" value="IMIDAZOLONEPROPIONASE"/>
    <property type="match status" value="1"/>
</dbReference>
<organism evidence="2">
    <name type="scientific">marine metagenome</name>
    <dbReference type="NCBI Taxonomy" id="408172"/>
    <lineage>
        <taxon>unclassified sequences</taxon>
        <taxon>metagenomes</taxon>
        <taxon>ecological metagenomes</taxon>
    </lineage>
</organism>